<keyword evidence="2" id="KW-1185">Reference proteome</keyword>
<proteinExistence type="predicted"/>
<accession>A0A5N6WN49</accession>
<evidence type="ECO:0000313" key="1">
    <source>
        <dbReference type="EMBL" id="KAE8322305.1"/>
    </source>
</evidence>
<evidence type="ECO:0000313" key="2">
    <source>
        <dbReference type="Proteomes" id="UP000325945"/>
    </source>
</evidence>
<sequence>MTSAGSPVGFTITAGSITVEFAYTTPGLTVSAGYSFASTTYVSCIATSTVVAGIGDQSFSTSPSIPHMIVTITATDSPSASATASDTTCGASKFTDSHTGSTTLGSSVSSSATPIADTSDNPAIPLATGAAQWVAGGAAMVGALPRLKQVLRLQR</sequence>
<dbReference type="AlphaFoldDB" id="A0A5N6WN49"/>
<dbReference type="Proteomes" id="UP000325945">
    <property type="component" value="Unassembled WGS sequence"/>
</dbReference>
<organism evidence="1 2">
    <name type="scientific">Aspergillus sergii</name>
    <dbReference type="NCBI Taxonomy" id="1034303"/>
    <lineage>
        <taxon>Eukaryota</taxon>
        <taxon>Fungi</taxon>
        <taxon>Dikarya</taxon>
        <taxon>Ascomycota</taxon>
        <taxon>Pezizomycotina</taxon>
        <taxon>Eurotiomycetes</taxon>
        <taxon>Eurotiomycetidae</taxon>
        <taxon>Eurotiales</taxon>
        <taxon>Aspergillaceae</taxon>
        <taxon>Aspergillus</taxon>
        <taxon>Aspergillus subgen. Circumdati</taxon>
    </lineage>
</organism>
<dbReference type="EMBL" id="ML741848">
    <property type="protein sequence ID" value="KAE8322305.1"/>
    <property type="molecule type" value="Genomic_DNA"/>
</dbReference>
<protein>
    <submittedName>
        <fullName evidence="1">Uncharacterized protein</fullName>
    </submittedName>
</protein>
<reference evidence="2" key="1">
    <citation type="submission" date="2019-04" db="EMBL/GenBank/DDBJ databases">
        <title>Friends and foes A comparative genomics studyof 23 Aspergillus species from section Flavi.</title>
        <authorList>
            <consortium name="DOE Joint Genome Institute"/>
            <person name="Kjaerbolling I."/>
            <person name="Vesth T."/>
            <person name="Frisvad J.C."/>
            <person name="Nybo J.L."/>
            <person name="Theobald S."/>
            <person name="Kildgaard S."/>
            <person name="Isbrandt T."/>
            <person name="Kuo A."/>
            <person name="Sato A."/>
            <person name="Lyhne E.K."/>
            <person name="Kogle M.E."/>
            <person name="Wiebenga A."/>
            <person name="Kun R.S."/>
            <person name="Lubbers R.J."/>
            <person name="Makela M.R."/>
            <person name="Barry K."/>
            <person name="Chovatia M."/>
            <person name="Clum A."/>
            <person name="Daum C."/>
            <person name="Haridas S."/>
            <person name="He G."/>
            <person name="LaButti K."/>
            <person name="Lipzen A."/>
            <person name="Mondo S."/>
            <person name="Riley R."/>
            <person name="Salamov A."/>
            <person name="Simmons B.A."/>
            <person name="Magnuson J.K."/>
            <person name="Henrissat B."/>
            <person name="Mortensen U.H."/>
            <person name="Larsen T.O."/>
            <person name="Devries R.P."/>
            <person name="Grigoriev I.V."/>
            <person name="Machida M."/>
            <person name="Baker S.E."/>
            <person name="Andersen M.R."/>
        </authorList>
    </citation>
    <scope>NUCLEOTIDE SEQUENCE [LARGE SCALE GENOMIC DNA]</scope>
    <source>
        <strain evidence="2">CBS 130017</strain>
    </source>
</reference>
<name>A0A5N6WN49_9EURO</name>
<gene>
    <name evidence="1" type="ORF">BDV39DRAFT_209867</name>
</gene>